<dbReference type="AlphaFoldDB" id="A0A8S0PPV9"/>
<comment type="caution">
    <text evidence="1">The sequence shown here is derived from an EMBL/GenBank/DDBJ whole genome shotgun (WGS) entry which is preliminary data.</text>
</comment>
<reference evidence="1 2" key="1">
    <citation type="submission" date="2019-12" db="EMBL/GenBank/DDBJ databases">
        <authorList>
            <person name="Alioto T."/>
            <person name="Alioto T."/>
            <person name="Gomez Garrido J."/>
        </authorList>
    </citation>
    <scope>NUCLEOTIDE SEQUENCE [LARGE SCALE GENOMIC DNA]</scope>
</reference>
<accession>A0A8S0PPV9</accession>
<name>A0A8S0PPV9_OLEEU</name>
<evidence type="ECO:0000313" key="1">
    <source>
        <dbReference type="EMBL" id="CAA2955945.1"/>
    </source>
</evidence>
<protein>
    <submittedName>
        <fullName evidence="1">Uncharacterized protein</fullName>
    </submittedName>
</protein>
<keyword evidence="2" id="KW-1185">Reference proteome</keyword>
<organism evidence="1 2">
    <name type="scientific">Olea europaea subsp. europaea</name>
    <dbReference type="NCBI Taxonomy" id="158383"/>
    <lineage>
        <taxon>Eukaryota</taxon>
        <taxon>Viridiplantae</taxon>
        <taxon>Streptophyta</taxon>
        <taxon>Embryophyta</taxon>
        <taxon>Tracheophyta</taxon>
        <taxon>Spermatophyta</taxon>
        <taxon>Magnoliopsida</taxon>
        <taxon>eudicotyledons</taxon>
        <taxon>Gunneridae</taxon>
        <taxon>Pentapetalae</taxon>
        <taxon>asterids</taxon>
        <taxon>lamiids</taxon>
        <taxon>Lamiales</taxon>
        <taxon>Oleaceae</taxon>
        <taxon>Oleeae</taxon>
        <taxon>Olea</taxon>
    </lineage>
</organism>
<dbReference type="EMBL" id="CACTIH010000169">
    <property type="protein sequence ID" value="CAA2955945.1"/>
    <property type="molecule type" value="Genomic_DNA"/>
</dbReference>
<proteinExistence type="predicted"/>
<evidence type="ECO:0000313" key="2">
    <source>
        <dbReference type="Proteomes" id="UP000594638"/>
    </source>
</evidence>
<dbReference type="Gramene" id="OE9A087838T1">
    <property type="protein sequence ID" value="OE9A087838C1"/>
    <property type="gene ID" value="OE9A087838"/>
</dbReference>
<gene>
    <name evidence="1" type="ORF">OLEA9_A087838</name>
</gene>
<sequence length="105" mass="12202">MNRIISAVHKCGGKGGDHSSQVAITNQFLDKDFIFIYSFLFPHFELIPSLKFLSFLCLDFLALDSWHFFKIPFQKGRYSRCSSQSKIILYLHPLLKFQVIELNKA</sequence>
<dbReference type="Proteomes" id="UP000594638">
    <property type="component" value="Unassembled WGS sequence"/>
</dbReference>